<organism evidence="3 4">
    <name type="scientific">Eptatretus burgeri</name>
    <name type="common">Inshore hagfish</name>
    <dbReference type="NCBI Taxonomy" id="7764"/>
    <lineage>
        <taxon>Eukaryota</taxon>
        <taxon>Metazoa</taxon>
        <taxon>Chordata</taxon>
        <taxon>Craniata</taxon>
        <taxon>Vertebrata</taxon>
        <taxon>Cyclostomata</taxon>
        <taxon>Myxini</taxon>
        <taxon>Myxiniformes</taxon>
        <taxon>Myxinidae</taxon>
        <taxon>Eptatretinae</taxon>
        <taxon>Eptatretus</taxon>
    </lineage>
</organism>
<keyword evidence="1" id="KW-0175">Coiled coil</keyword>
<dbReference type="Ensembl" id="ENSEBUT00000015568.1">
    <property type="protein sequence ID" value="ENSEBUP00000014992.1"/>
    <property type="gene ID" value="ENSEBUG00000009450.1"/>
</dbReference>
<keyword evidence="4" id="KW-1185">Reference proteome</keyword>
<feature type="region of interest" description="Disordered" evidence="2">
    <location>
        <begin position="134"/>
        <end position="190"/>
    </location>
</feature>
<evidence type="ECO:0000256" key="1">
    <source>
        <dbReference type="SAM" id="Coils"/>
    </source>
</evidence>
<accession>A0A8C4QG76</accession>
<protein>
    <submittedName>
        <fullName evidence="3">Uncharacterized protein</fullName>
    </submittedName>
</protein>
<feature type="compositionally biased region" description="Basic and acidic residues" evidence="2">
    <location>
        <begin position="134"/>
        <end position="151"/>
    </location>
</feature>
<dbReference type="Proteomes" id="UP000694388">
    <property type="component" value="Unplaced"/>
</dbReference>
<proteinExistence type="predicted"/>
<evidence type="ECO:0000313" key="3">
    <source>
        <dbReference type="Ensembl" id="ENSEBUP00000014992.1"/>
    </source>
</evidence>
<evidence type="ECO:0000313" key="4">
    <source>
        <dbReference type="Proteomes" id="UP000694388"/>
    </source>
</evidence>
<dbReference type="AlphaFoldDB" id="A0A8C4QG76"/>
<sequence length="190" mass="21380">MDVMGDEIKRETSEAMGREMAAVREEVRECCIGVRVEMRESEARLMGQVRKIKEIEGLTIGQNELKEQIEKNTGAIKEFRAAEKETTREMTTIKNECKMAHEKLTNRVEEVTQTMETKEREMETQIETKKVTLEGEIQEAHRESTMVKEEVEGGDTDNGNKGKGNGNTNRNKKGDIRGGNTRGASGINDG</sequence>
<feature type="coiled-coil region" evidence="1">
    <location>
        <begin position="65"/>
        <end position="128"/>
    </location>
</feature>
<reference evidence="3" key="2">
    <citation type="submission" date="2025-09" db="UniProtKB">
        <authorList>
            <consortium name="Ensembl"/>
        </authorList>
    </citation>
    <scope>IDENTIFICATION</scope>
</reference>
<evidence type="ECO:0000256" key="2">
    <source>
        <dbReference type="SAM" id="MobiDB-lite"/>
    </source>
</evidence>
<name>A0A8C4QG76_EPTBU</name>
<reference evidence="3" key="1">
    <citation type="submission" date="2025-08" db="UniProtKB">
        <authorList>
            <consortium name="Ensembl"/>
        </authorList>
    </citation>
    <scope>IDENTIFICATION</scope>
</reference>